<gene>
    <name evidence="2" type="ordered locus">Spirs_0048</name>
</gene>
<proteinExistence type="predicted"/>
<dbReference type="SUPFAM" id="SSF56281">
    <property type="entry name" value="Metallo-hydrolase/oxidoreductase"/>
    <property type="match status" value="1"/>
</dbReference>
<keyword evidence="2" id="KW-0378">Hydrolase</keyword>
<protein>
    <submittedName>
        <fullName evidence="2">Metal-dependent hydrolase/oxidoreductase, beta-lactamase family</fullName>
    </submittedName>
</protein>
<dbReference type="PANTHER" id="PTHR13754">
    <property type="entry name" value="METALLO-BETA-LACTAMASE SUPERFAMILY PROTEIN"/>
    <property type="match status" value="1"/>
</dbReference>
<dbReference type="HOGENOM" id="CLU_036012_0_0_12"/>
<dbReference type="Proteomes" id="UP000002318">
    <property type="component" value="Chromosome"/>
</dbReference>
<dbReference type="RefSeq" id="WP_013252672.1">
    <property type="nucleotide sequence ID" value="NC_014364.1"/>
</dbReference>
<dbReference type="GO" id="GO:0016787">
    <property type="term" value="F:hydrolase activity"/>
    <property type="evidence" value="ECO:0007669"/>
    <property type="project" value="UniProtKB-KW"/>
</dbReference>
<dbReference type="GO" id="GO:0016740">
    <property type="term" value="F:transferase activity"/>
    <property type="evidence" value="ECO:0007669"/>
    <property type="project" value="TreeGrafter"/>
</dbReference>
<evidence type="ECO:0000313" key="2">
    <source>
        <dbReference type="EMBL" id="ADK79208.1"/>
    </source>
</evidence>
<dbReference type="InterPro" id="IPR052926">
    <property type="entry name" value="Metallo-beta-lactamase_dom"/>
</dbReference>
<evidence type="ECO:0000259" key="1">
    <source>
        <dbReference type="Pfam" id="PF12706"/>
    </source>
</evidence>
<dbReference type="Gene3D" id="3.60.15.10">
    <property type="entry name" value="Ribonuclease Z/Hydroxyacylglutathione hydrolase-like"/>
    <property type="match status" value="1"/>
</dbReference>
<sequence>MKELDALTITVVAEDSVGYETPYLGQHGISLFLNAVRGETRVNILMDVGQNPKALLTNMELLNISPGSIDMIVLTHCHYDHTQGLVEIIKATGKRNLPVVAHPDLFRVHVITDPFLRYIGVPGEDQNKVVEEAGGVLCLVSDPLELLPGLMTSGEIQMLTDYEEVGMALKTIRNGNVSEDSVVDDLSLFAVVRDRGLVVMTGCGHRGIVNIVQQGVRNTGVRKIASIIGGFHLIESSDEKIEKTAAGLKALDIDSVKAGHCTGFKAQVELYHAFNDNFSPMHAGDIYRF</sequence>
<reference evidence="2 3" key="1">
    <citation type="journal article" date="2010" name="Stand. Genomic Sci.">
        <title>Complete genome sequence of Spirochaeta smaragdinae type strain (SEBR 4228).</title>
        <authorList>
            <person name="Mavromatis K."/>
            <person name="Yasawong M."/>
            <person name="Chertkov O."/>
            <person name="Lapidus A."/>
            <person name="Lucas S."/>
            <person name="Nolan M."/>
            <person name="Del Rio T.G."/>
            <person name="Tice H."/>
            <person name="Cheng J.F."/>
            <person name="Pitluck S."/>
            <person name="Liolios K."/>
            <person name="Ivanova N."/>
            <person name="Tapia R."/>
            <person name="Han C."/>
            <person name="Bruce D."/>
            <person name="Goodwin L."/>
            <person name="Pati A."/>
            <person name="Chen A."/>
            <person name="Palaniappan K."/>
            <person name="Land M."/>
            <person name="Hauser L."/>
            <person name="Chang Y.J."/>
            <person name="Jeffries C.D."/>
            <person name="Detter J.C."/>
            <person name="Rohde M."/>
            <person name="Brambilla E."/>
            <person name="Spring S."/>
            <person name="Goker M."/>
            <person name="Sikorski J."/>
            <person name="Woyke T."/>
            <person name="Bristow J."/>
            <person name="Eisen J.A."/>
            <person name="Markowitz V."/>
            <person name="Hugenholtz P."/>
            <person name="Klenk H.P."/>
            <person name="Kyrpides N.C."/>
        </authorList>
    </citation>
    <scope>NUCLEOTIDE SEQUENCE [LARGE SCALE GENOMIC DNA]</scope>
    <source>
        <strain evidence="3">DSM 11293 / JCM 15392 / SEBR 4228</strain>
    </source>
</reference>
<dbReference type="KEGG" id="ssm:Spirs_0048"/>
<dbReference type="InterPro" id="IPR036866">
    <property type="entry name" value="RibonucZ/Hydroxyglut_hydro"/>
</dbReference>
<dbReference type="CDD" id="cd07713">
    <property type="entry name" value="DHPS-like_MBL-fold"/>
    <property type="match status" value="1"/>
</dbReference>
<dbReference type="EMBL" id="CP002116">
    <property type="protein sequence ID" value="ADK79208.1"/>
    <property type="molecule type" value="Genomic_DNA"/>
</dbReference>
<accession>E1R6S6</accession>
<dbReference type="PANTHER" id="PTHR13754:SF18">
    <property type="entry name" value="7,8-DIHYDROPTERIN-6-METHYL-4-(BETA-D-RIBOFURANOSYL)-AMINOBENZENE-5'-PHOSPHATE SYNTHASE"/>
    <property type="match status" value="1"/>
</dbReference>
<dbReference type="OrthoDB" id="9803916at2"/>
<keyword evidence="3" id="KW-1185">Reference proteome</keyword>
<dbReference type="STRING" id="573413.Spirs_0048"/>
<dbReference type="Pfam" id="PF12706">
    <property type="entry name" value="Lactamase_B_2"/>
    <property type="match status" value="1"/>
</dbReference>
<dbReference type="InterPro" id="IPR001279">
    <property type="entry name" value="Metallo-B-lactamas"/>
</dbReference>
<dbReference type="eggNOG" id="COG1237">
    <property type="taxonomic scope" value="Bacteria"/>
</dbReference>
<evidence type="ECO:0000313" key="3">
    <source>
        <dbReference type="Proteomes" id="UP000002318"/>
    </source>
</evidence>
<organism evidence="2 3">
    <name type="scientific">Sediminispirochaeta smaragdinae (strain DSM 11293 / JCM 15392 / SEBR 4228)</name>
    <name type="common">Spirochaeta smaragdinae</name>
    <dbReference type="NCBI Taxonomy" id="573413"/>
    <lineage>
        <taxon>Bacteria</taxon>
        <taxon>Pseudomonadati</taxon>
        <taxon>Spirochaetota</taxon>
        <taxon>Spirochaetia</taxon>
        <taxon>Spirochaetales</taxon>
        <taxon>Spirochaetaceae</taxon>
        <taxon>Sediminispirochaeta</taxon>
    </lineage>
</organism>
<feature type="domain" description="Metallo-beta-lactamase" evidence="1">
    <location>
        <begin position="53"/>
        <end position="106"/>
    </location>
</feature>
<name>E1R6S6_SEDSS</name>
<dbReference type="AlphaFoldDB" id="E1R6S6"/>
<dbReference type="InterPro" id="IPR041712">
    <property type="entry name" value="DHPS-like_MBL-fold"/>
</dbReference>